<evidence type="ECO:0000313" key="2">
    <source>
        <dbReference type="EMBL" id="ACM20087.1"/>
    </source>
</evidence>
<keyword evidence="1" id="KW-1133">Transmembrane helix</keyword>
<feature type="transmembrane region" description="Helical" evidence="1">
    <location>
        <begin position="141"/>
        <end position="162"/>
    </location>
</feature>
<proteinExistence type="predicted"/>
<gene>
    <name evidence="2" type="ordered locus">Geob_1729</name>
</gene>
<dbReference type="OrthoDB" id="5876341at2"/>
<keyword evidence="1" id="KW-0812">Transmembrane</keyword>
<keyword evidence="3" id="KW-1185">Reference proteome</keyword>
<dbReference type="RefSeq" id="WP_012646816.1">
    <property type="nucleotide sequence ID" value="NC_011979.1"/>
</dbReference>
<dbReference type="AlphaFoldDB" id="B9M6M7"/>
<reference evidence="2 3" key="1">
    <citation type="submission" date="2009-01" db="EMBL/GenBank/DDBJ databases">
        <title>Complete sequence of Geobacter sp. FRC-32.</title>
        <authorList>
            <consortium name="US DOE Joint Genome Institute"/>
            <person name="Lucas S."/>
            <person name="Copeland A."/>
            <person name="Lapidus A."/>
            <person name="Glavina del Rio T."/>
            <person name="Dalin E."/>
            <person name="Tice H."/>
            <person name="Bruce D."/>
            <person name="Goodwin L."/>
            <person name="Pitluck S."/>
            <person name="Saunders E."/>
            <person name="Brettin T."/>
            <person name="Detter J.C."/>
            <person name="Han C."/>
            <person name="Larimer F."/>
            <person name="Land M."/>
            <person name="Hauser L."/>
            <person name="Kyrpides N."/>
            <person name="Ovchinnikova G."/>
            <person name="Kostka J."/>
            <person name="Richardson P."/>
        </authorList>
    </citation>
    <scope>NUCLEOTIDE SEQUENCE [LARGE SCALE GENOMIC DNA]</scope>
    <source>
        <strain evidence="3">DSM 22248 / JCM 15807 / FRC-32</strain>
    </source>
</reference>
<dbReference type="eggNOG" id="ENOG50336AQ">
    <property type="taxonomic scope" value="Bacteria"/>
</dbReference>
<organism evidence="2 3">
    <name type="scientific">Geotalea daltonii (strain DSM 22248 / JCM 15807 / FRC-32)</name>
    <name type="common">Geobacter daltonii</name>
    <dbReference type="NCBI Taxonomy" id="316067"/>
    <lineage>
        <taxon>Bacteria</taxon>
        <taxon>Pseudomonadati</taxon>
        <taxon>Thermodesulfobacteriota</taxon>
        <taxon>Desulfuromonadia</taxon>
        <taxon>Geobacterales</taxon>
        <taxon>Geobacteraceae</taxon>
        <taxon>Geotalea</taxon>
    </lineage>
</organism>
<sequence>MQMKASSEKTKPATPFTDDFQMLCALITHLGSHEKWQSRTPSEIGGSLAMPPAEVERVLAAFPCFFRESTNRKNGERLFTVHLRYARRKKDPVSGDNVSEPMTPEEIGLLMTLLTQMVSLEKQESQFVVEMRENNKSHARTVTTAIIVAVISALASLLVALLK</sequence>
<dbReference type="HOGENOM" id="CLU_1641126_0_0_7"/>
<dbReference type="Proteomes" id="UP000007721">
    <property type="component" value="Chromosome"/>
</dbReference>
<dbReference type="EMBL" id="CP001390">
    <property type="protein sequence ID" value="ACM20087.1"/>
    <property type="molecule type" value="Genomic_DNA"/>
</dbReference>
<protein>
    <submittedName>
        <fullName evidence="2">Uncharacterized protein</fullName>
    </submittedName>
</protein>
<evidence type="ECO:0000256" key="1">
    <source>
        <dbReference type="SAM" id="Phobius"/>
    </source>
</evidence>
<name>B9M6M7_GEODF</name>
<dbReference type="KEGG" id="geo:Geob_1729"/>
<accession>B9M6M7</accession>
<keyword evidence="1" id="KW-0472">Membrane</keyword>
<evidence type="ECO:0000313" key="3">
    <source>
        <dbReference type="Proteomes" id="UP000007721"/>
    </source>
</evidence>